<keyword evidence="1" id="KW-0812">Transmembrane</keyword>
<feature type="transmembrane region" description="Helical" evidence="1">
    <location>
        <begin position="12"/>
        <end position="30"/>
    </location>
</feature>
<keyword evidence="1" id="KW-0472">Membrane</keyword>
<proteinExistence type="predicted"/>
<reference evidence="2 3" key="1">
    <citation type="submission" date="2018-08" db="EMBL/GenBank/DDBJ databases">
        <title>Bacillus phenotypic plasticity.</title>
        <authorList>
            <person name="Hurtado E."/>
        </authorList>
    </citation>
    <scope>NUCLEOTIDE SEQUENCE [LARGE SCALE GENOMIC DNA]</scope>
    <source>
        <strain evidence="2 3">427</strain>
    </source>
</reference>
<feature type="transmembrane region" description="Helical" evidence="1">
    <location>
        <begin position="51"/>
        <end position="76"/>
    </location>
</feature>
<dbReference type="Proteomes" id="UP000324326">
    <property type="component" value="Unassembled WGS sequence"/>
</dbReference>
<keyword evidence="1" id="KW-1133">Transmembrane helix</keyword>
<sequence>MELEIVLNKLANSLGIPSVIVPLFFLLRMFKPLSFFSANVVEQRMFSKERIFYFKAFKHVFYTFFWMSTLFSTAFYLKDFVDWEPNNVYFYLVLVVGELVWFFIFLINQDALHYRTVSFVKNNRLIKSLLVIIFMGCLWSVYMPFYQLLLLSFETSTLMIGISIGTIFIVTSFIPFILRPISRLIKWSTVKTVYIRDKEQGRKWFVLYAINQDTVLLGDSSEVKACKENMIMKIEDLYNRPIKIEENK</sequence>
<protein>
    <submittedName>
        <fullName evidence="2">Uncharacterized protein</fullName>
    </submittedName>
</protein>
<comment type="caution">
    <text evidence="2">The sequence shown here is derived from an EMBL/GenBank/DDBJ whole genome shotgun (WGS) entry which is preliminary data.</text>
</comment>
<dbReference type="RefSeq" id="WP_148958054.1">
    <property type="nucleotide sequence ID" value="NZ_QSND01000004.1"/>
</dbReference>
<feature type="transmembrane region" description="Helical" evidence="1">
    <location>
        <begin position="158"/>
        <end position="178"/>
    </location>
</feature>
<name>A0A5M8RMH3_9BACI</name>
<dbReference type="EMBL" id="QSND01000004">
    <property type="protein sequence ID" value="KAA6448580.1"/>
    <property type="molecule type" value="Genomic_DNA"/>
</dbReference>
<organism evidence="2 3">
    <name type="scientific">Bacillus swezeyi</name>
    <dbReference type="NCBI Taxonomy" id="1925020"/>
    <lineage>
        <taxon>Bacteria</taxon>
        <taxon>Bacillati</taxon>
        <taxon>Bacillota</taxon>
        <taxon>Bacilli</taxon>
        <taxon>Bacillales</taxon>
        <taxon>Bacillaceae</taxon>
        <taxon>Bacillus</taxon>
    </lineage>
</organism>
<gene>
    <name evidence="2" type="ORF">DX927_18620</name>
</gene>
<dbReference type="AlphaFoldDB" id="A0A5M8RMH3"/>
<evidence type="ECO:0000313" key="2">
    <source>
        <dbReference type="EMBL" id="KAA6448580.1"/>
    </source>
</evidence>
<feature type="transmembrane region" description="Helical" evidence="1">
    <location>
        <begin position="88"/>
        <end position="107"/>
    </location>
</feature>
<feature type="transmembrane region" description="Helical" evidence="1">
    <location>
        <begin position="128"/>
        <end position="146"/>
    </location>
</feature>
<accession>A0A5M8RMH3</accession>
<evidence type="ECO:0000256" key="1">
    <source>
        <dbReference type="SAM" id="Phobius"/>
    </source>
</evidence>
<evidence type="ECO:0000313" key="3">
    <source>
        <dbReference type="Proteomes" id="UP000324326"/>
    </source>
</evidence>